<dbReference type="InterPro" id="IPR000182">
    <property type="entry name" value="GNAT_dom"/>
</dbReference>
<gene>
    <name evidence="4" type="ORF">TSA66_18645</name>
</gene>
<sequence length="159" mass="17544">MSVLVREAVLDDAPLIAELTRAAWSGKVAATSSGHHETAERVVQHLQQGGGFILLKNDMPVGSVRWIPLDGEASVWEIMRMGVLPAYRGEHLSQHLLEAVIHRAQTADIGELRLAVRADQPRLLDLYAAFGFEFAPELEYTHANPAEPAPTVMRRLLGY</sequence>
<keyword evidence="5" id="KW-1185">Reference proteome</keyword>
<evidence type="ECO:0000313" key="4">
    <source>
        <dbReference type="EMBL" id="KIF82374.1"/>
    </source>
</evidence>
<dbReference type="PROSITE" id="PS51186">
    <property type="entry name" value="GNAT"/>
    <property type="match status" value="1"/>
</dbReference>
<evidence type="ECO:0000313" key="5">
    <source>
        <dbReference type="Proteomes" id="UP000031572"/>
    </source>
</evidence>
<dbReference type="AlphaFoldDB" id="A0A0C2BQQ5"/>
<proteinExistence type="predicted"/>
<dbReference type="EMBL" id="JWJG01000028">
    <property type="protein sequence ID" value="KIF82374.1"/>
    <property type="molecule type" value="Genomic_DNA"/>
</dbReference>
<dbReference type="GO" id="GO:0016747">
    <property type="term" value="F:acyltransferase activity, transferring groups other than amino-acyl groups"/>
    <property type="evidence" value="ECO:0007669"/>
    <property type="project" value="InterPro"/>
</dbReference>
<dbReference type="Gene3D" id="3.40.630.30">
    <property type="match status" value="1"/>
</dbReference>
<feature type="domain" description="N-acetyltransferase" evidence="3">
    <location>
        <begin position="3"/>
        <end position="158"/>
    </location>
</feature>
<dbReference type="CDD" id="cd04301">
    <property type="entry name" value="NAT_SF"/>
    <property type="match status" value="1"/>
</dbReference>
<evidence type="ECO:0000256" key="2">
    <source>
        <dbReference type="ARBA" id="ARBA00023315"/>
    </source>
</evidence>
<dbReference type="RefSeq" id="WP_040041047.1">
    <property type="nucleotide sequence ID" value="NZ_JWJG01000028.1"/>
</dbReference>
<dbReference type="InterPro" id="IPR050832">
    <property type="entry name" value="Bact_Acetyltransf"/>
</dbReference>
<reference evidence="4 5" key="1">
    <citation type="submission" date="2014-12" db="EMBL/GenBank/DDBJ databases">
        <title>Denitrispirillum autotrophicum gen. nov., sp. nov., Denitrifying, Facultatively Autotrophic Bacteria Isolated from Rice Paddy Soil.</title>
        <authorList>
            <person name="Ishii S."/>
            <person name="Ashida N."/>
            <person name="Ohno H."/>
            <person name="Otsuka S."/>
            <person name="Yokota A."/>
            <person name="Senoo K."/>
        </authorList>
    </citation>
    <scope>NUCLEOTIDE SEQUENCE [LARGE SCALE GENOMIC DNA]</scope>
    <source>
        <strain evidence="4 5">TSA66</strain>
    </source>
</reference>
<comment type="caution">
    <text evidence="4">The sequence shown here is derived from an EMBL/GenBank/DDBJ whole genome shotgun (WGS) entry which is preliminary data.</text>
</comment>
<dbReference type="InterPro" id="IPR016181">
    <property type="entry name" value="Acyl_CoA_acyltransferase"/>
</dbReference>
<dbReference type="Proteomes" id="UP000031572">
    <property type="component" value="Unassembled WGS sequence"/>
</dbReference>
<dbReference type="SUPFAM" id="SSF55729">
    <property type="entry name" value="Acyl-CoA N-acyltransferases (Nat)"/>
    <property type="match status" value="1"/>
</dbReference>
<name>A0A0C2BQQ5_9BURK</name>
<dbReference type="PANTHER" id="PTHR43877">
    <property type="entry name" value="AMINOALKYLPHOSPHONATE N-ACETYLTRANSFERASE-RELATED-RELATED"/>
    <property type="match status" value="1"/>
</dbReference>
<dbReference type="OrthoDB" id="26232at2"/>
<dbReference type="Pfam" id="PF00583">
    <property type="entry name" value="Acetyltransf_1"/>
    <property type="match status" value="1"/>
</dbReference>
<dbReference type="STRING" id="709839.TSA66_18645"/>
<evidence type="ECO:0000256" key="1">
    <source>
        <dbReference type="ARBA" id="ARBA00022679"/>
    </source>
</evidence>
<keyword evidence="2" id="KW-0012">Acyltransferase</keyword>
<protein>
    <submittedName>
        <fullName evidence="4">GNAT family acetyltraansferase</fullName>
    </submittedName>
</protein>
<accession>A0A0C2BQQ5</accession>
<organism evidence="4 5">
    <name type="scientific">Noviherbaspirillum autotrophicum</name>
    <dbReference type="NCBI Taxonomy" id="709839"/>
    <lineage>
        <taxon>Bacteria</taxon>
        <taxon>Pseudomonadati</taxon>
        <taxon>Pseudomonadota</taxon>
        <taxon>Betaproteobacteria</taxon>
        <taxon>Burkholderiales</taxon>
        <taxon>Oxalobacteraceae</taxon>
        <taxon>Noviherbaspirillum</taxon>
    </lineage>
</organism>
<keyword evidence="1" id="KW-0808">Transferase</keyword>
<evidence type="ECO:0000259" key="3">
    <source>
        <dbReference type="PROSITE" id="PS51186"/>
    </source>
</evidence>